<accession>X6NBI6</accession>
<evidence type="ECO:0000256" key="1">
    <source>
        <dbReference type="ARBA" id="ARBA00022614"/>
    </source>
</evidence>
<dbReference type="PRINTS" id="PR00019">
    <property type="entry name" value="LEURICHRPT"/>
</dbReference>
<keyword evidence="4" id="KW-1185">Reference proteome</keyword>
<dbReference type="SUPFAM" id="SSF52075">
    <property type="entry name" value="Outer arm dynein light chain 1"/>
    <property type="match status" value="1"/>
</dbReference>
<keyword evidence="2" id="KW-0677">Repeat</keyword>
<comment type="caution">
    <text evidence="3">The sequence shown here is derived from an EMBL/GenBank/DDBJ whole genome shotgun (WGS) entry which is preliminary data.</text>
</comment>
<dbReference type="InterPro" id="IPR050836">
    <property type="entry name" value="SDS22/Internalin_LRR"/>
</dbReference>
<sequence length="1353" mass="156331">MSSSEENSKDKSLLQKEEINSMELVMNLPSTSHGQIACDPSDSEINEVISNIDRSQYTTEEWQEMRDNQKTIYKIFKMFAPKKLGPTDQQNIGAITRVEFFLDQFFQSMEILKFFPALQSVEQNKIKHQILCNSFQKIQGLQNCKHLKILNLTKNKLKNLSGLEHNIELEELHLSENCIDSITGIEHLHNLKIVTIHDNSIASIEPLKHCKNLESVNVANNKISTLFRCLTGLCRLYELNIAGNNLVHFNEIDVLAEIQSLKRKNFCSITIQFSDPHFGSNPLCDMGNYHVYALHCLQFVDVLDGVHVYQDAKELCLTTVEKKLVYYNMQKNYTCTRESQWVKAQLQSCLNQLYRKIFEQHNVTQTQTIQHQEIPKEQINYLEGSIKQFLDTCESFEKIILLFIQCKIEWNSFNTKTLYEIEMNSGGNIRFIELSPDKHSCDWATASEPFLDAFQSTSKRFFRIYKIENNFARYRFQRFTIQKCEELASCDPPKDIPDTMQMYLHGENLSDIVAVIHNWKYHQVRFEKNINNLLKEQRSSSEPIRNILTVNVMSSLCEYMCNACIQDDEKGEFFETSNPEMLCPIYLLQFQHNDNSTASPEVSGELEKVSIPDPLTNLKRIIANREERWKTLFSSLHQYFLQDFFHSCHNNLLNMKLELLETYKADSKPFQKIQEQGQVLPQQFMNLTSSNLSELVPCLESQIITHVFGSTISLKCFSHLTKVYENVTYLDLSFNSISKIPEEIATLQKLQFLNLQENLIWEMDNISRLKPCRLTNLNLLGNEITQCAGFVSYVCYHLPNVQILNLQQRNNWSDLNESISSMCDEKDWEIFLCDKFNSNKKSNTKTLDICFKMQNILSPRLPQDWSLWKDVVVDLDLSASKLIEWPHVLRQMSNLKNLNLSHNYIYNIEHSRFCTSITELDLSHNQLQSVDDLACSFKEETSPRLVESYGLIKLDIAFNNIQDLTPLLKYKYSLKALNCSDNKIDHSFGTTISQFLNLRQLDCCSNQISESRQLKYAIYCCKSLCVLDGKTVTNTETEDARSLYQGKLHKDFLLDKIGHVPFEHIQILDVSSSEIRTLEGIDATCFCNLREIHLDRNSIIDLSQLCNLKSLIVLKANHNQINSVNNGRLGDLKKLEILELSHNKIHSVASLGIEGASSLQNLDLSYNDIKTLDGLNDLKNLRSLNLDANKIRRLSGQQMQSNGLCTLQHIEFMPQLKVINMQDNRIPHIADIKNIKNLANLNKINLLKNPLVRKEGLIEFILLTCPNIMSINGEDVSNIQEIVGLREQEQQTSAEALVNAICENTTQIKNDMLHNNKISKFEIQVDFSKMQFLIFDNFLLVFVEIVWVKFFVL</sequence>
<dbReference type="PANTHER" id="PTHR46652">
    <property type="entry name" value="LEUCINE-RICH REPEAT AND IQ DOMAIN-CONTAINING PROTEIN 1-RELATED"/>
    <property type="match status" value="1"/>
</dbReference>
<dbReference type="PROSITE" id="PS51450">
    <property type="entry name" value="LRR"/>
    <property type="match status" value="12"/>
</dbReference>
<dbReference type="Pfam" id="PF12799">
    <property type="entry name" value="LRR_4"/>
    <property type="match status" value="1"/>
</dbReference>
<name>X6NBI6_RETFI</name>
<dbReference type="InterPro" id="IPR001611">
    <property type="entry name" value="Leu-rich_rpt"/>
</dbReference>
<dbReference type="OrthoDB" id="1517790at2759"/>
<evidence type="ECO:0000256" key="2">
    <source>
        <dbReference type="ARBA" id="ARBA00022737"/>
    </source>
</evidence>
<dbReference type="Gene3D" id="3.80.10.10">
    <property type="entry name" value="Ribonuclease Inhibitor"/>
    <property type="match status" value="6"/>
</dbReference>
<dbReference type="InterPro" id="IPR003591">
    <property type="entry name" value="Leu-rich_rpt_typical-subtyp"/>
</dbReference>
<dbReference type="SUPFAM" id="SSF52058">
    <property type="entry name" value="L domain-like"/>
    <property type="match status" value="2"/>
</dbReference>
<dbReference type="SMART" id="SM00365">
    <property type="entry name" value="LRR_SD22"/>
    <property type="match status" value="12"/>
</dbReference>
<dbReference type="PANTHER" id="PTHR46652:SF3">
    <property type="entry name" value="LEUCINE-RICH REPEAT-CONTAINING PROTEIN 9"/>
    <property type="match status" value="1"/>
</dbReference>
<keyword evidence="1" id="KW-0433">Leucine-rich repeat</keyword>
<proteinExistence type="predicted"/>
<dbReference type="EMBL" id="ASPP01010552">
    <property type="protein sequence ID" value="ETO22682.1"/>
    <property type="molecule type" value="Genomic_DNA"/>
</dbReference>
<dbReference type="InterPro" id="IPR025875">
    <property type="entry name" value="Leu-rich_rpt_4"/>
</dbReference>
<dbReference type="Proteomes" id="UP000023152">
    <property type="component" value="Unassembled WGS sequence"/>
</dbReference>
<dbReference type="InterPro" id="IPR032675">
    <property type="entry name" value="LRR_dom_sf"/>
</dbReference>
<evidence type="ECO:0000313" key="3">
    <source>
        <dbReference type="EMBL" id="ETO22682.1"/>
    </source>
</evidence>
<dbReference type="Pfam" id="PF14580">
    <property type="entry name" value="LRR_9"/>
    <property type="match status" value="1"/>
</dbReference>
<evidence type="ECO:0000313" key="4">
    <source>
        <dbReference type="Proteomes" id="UP000023152"/>
    </source>
</evidence>
<dbReference type="SMART" id="SM00369">
    <property type="entry name" value="LRR_TYP"/>
    <property type="match status" value="7"/>
</dbReference>
<gene>
    <name evidence="3" type="ORF">RFI_14513</name>
</gene>
<protein>
    <submittedName>
        <fullName evidence="3">Uncharacterized protein</fullName>
    </submittedName>
</protein>
<organism evidence="3 4">
    <name type="scientific">Reticulomyxa filosa</name>
    <dbReference type="NCBI Taxonomy" id="46433"/>
    <lineage>
        <taxon>Eukaryota</taxon>
        <taxon>Sar</taxon>
        <taxon>Rhizaria</taxon>
        <taxon>Retaria</taxon>
        <taxon>Foraminifera</taxon>
        <taxon>Monothalamids</taxon>
        <taxon>Reticulomyxidae</taxon>
        <taxon>Reticulomyxa</taxon>
    </lineage>
</organism>
<reference evidence="3 4" key="1">
    <citation type="journal article" date="2013" name="Curr. Biol.">
        <title>The Genome of the Foraminiferan Reticulomyxa filosa.</title>
        <authorList>
            <person name="Glockner G."/>
            <person name="Hulsmann N."/>
            <person name="Schleicher M."/>
            <person name="Noegel A.A."/>
            <person name="Eichinger L."/>
            <person name="Gallinger C."/>
            <person name="Pawlowski J."/>
            <person name="Sierra R."/>
            <person name="Euteneuer U."/>
            <person name="Pillet L."/>
            <person name="Moustafa A."/>
            <person name="Platzer M."/>
            <person name="Groth M."/>
            <person name="Szafranski K."/>
            <person name="Schliwa M."/>
        </authorList>
    </citation>
    <scope>NUCLEOTIDE SEQUENCE [LARGE SCALE GENOMIC DNA]</scope>
</reference>